<dbReference type="AlphaFoldDB" id="A0AAP4BEL4"/>
<name>A0AAP4BEL4_9FIRM</name>
<dbReference type="PROSITE" id="PS51257">
    <property type="entry name" value="PROKAR_LIPOPROTEIN"/>
    <property type="match status" value="1"/>
</dbReference>
<evidence type="ECO:0000256" key="3">
    <source>
        <dbReference type="ARBA" id="ARBA00022729"/>
    </source>
</evidence>
<evidence type="ECO:0000256" key="2">
    <source>
        <dbReference type="ARBA" id="ARBA00007639"/>
    </source>
</evidence>
<dbReference type="CDD" id="cd01536">
    <property type="entry name" value="PBP1_ABC_sugar_binding-like"/>
    <property type="match status" value="1"/>
</dbReference>
<evidence type="ECO:0000313" key="6">
    <source>
        <dbReference type="EMBL" id="MDI9243289.1"/>
    </source>
</evidence>
<dbReference type="EMBL" id="JASGBQ010000029">
    <property type="protein sequence ID" value="MDI9243289.1"/>
    <property type="molecule type" value="Genomic_DNA"/>
</dbReference>
<feature type="signal peptide" evidence="4">
    <location>
        <begin position="1"/>
        <end position="18"/>
    </location>
</feature>
<gene>
    <name evidence="6" type="ORF">QJ036_12600</name>
</gene>
<keyword evidence="3 4" id="KW-0732">Signal</keyword>
<dbReference type="Gene3D" id="3.40.50.2300">
    <property type="match status" value="2"/>
</dbReference>
<feature type="chain" id="PRO_5042984089" evidence="4">
    <location>
        <begin position="19"/>
        <end position="326"/>
    </location>
</feature>
<evidence type="ECO:0000259" key="5">
    <source>
        <dbReference type="Pfam" id="PF13407"/>
    </source>
</evidence>
<dbReference type="InterPro" id="IPR025997">
    <property type="entry name" value="SBP_2_dom"/>
</dbReference>
<dbReference type="PANTHER" id="PTHR46847">
    <property type="entry name" value="D-ALLOSE-BINDING PERIPLASMIC PROTEIN-RELATED"/>
    <property type="match status" value="1"/>
</dbReference>
<dbReference type="PANTHER" id="PTHR46847:SF1">
    <property type="entry name" value="D-ALLOSE-BINDING PERIPLASMIC PROTEIN-RELATED"/>
    <property type="match status" value="1"/>
</dbReference>
<feature type="domain" description="Periplasmic binding protein" evidence="5">
    <location>
        <begin position="40"/>
        <end position="294"/>
    </location>
</feature>
<evidence type="ECO:0000256" key="1">
    <source>
        <dbReference type="ARBA" id="ARBA00004196"/>
    </source>
</evidence>
<dbReference type="SUPFAM" id="SSF53822">
    <property type="entry name" value="Periplasmic binding protein-like I"/>
    <property type="match status" value="1"/>
</dbReference>
<sequence length="326" mass="35199">MKKLLAVLLAVIMVIGLAACGGEKKEETKKEDEVKKWSAGLVAKNQTDQFTAWQANELVAAVENKYSDKFNIEVIDGAGDNAKLISGMETFISKGVDVIFVQPNDIESLIPTIKEAYNQGIIVITLSEKVDDGNSTAIVSSEKDMGYLLGEKAAEVLPENANVVLIEGQAGLTAVIERTAGIKEALSKRDDINILVIQNANWERDKAMNYMDDWLTAYDKIDGVLSHDDVMLLGAVKAIENAGRLDEFSFLGGIDGLPEGCEAVKSGLTTCSVAQNAPAQAEAALEMAIQTLEGGTQEEVVVPTELITIENVDKWLEIHEKSGNIE</sequence>
<keyword evidence="7" id="KW-1185">Reference proteome</keyword>
<evidence type="ECO:0000256" key="4">
    <source>
        <dbReference type="SAM" id="SignalP"/>
    </source>
</evidence>
<accession>A0AAP4BEL4</accession>
<dbReference type="RefSeq" id="WP_283231713.1">
    <property type="nucleotide sequence ID" value="NZ_JASGBQ010000029.1"/>
</dbReference>
<dbReference type="Proteomes" id="UP001300383">
    <property type="component" value="Unassembled WGS sequence"/>
</dbReference>
<organism evidence="6 7">
    <name type="scientific">Fusibacillus kribbianus</name>
    <dbReference type="NCBI Taxonomy" id="3044208"/>
    <lineage>
        <taxon>Bacteria</taxon>
        <taxon>Bacillati</taxon>
        <taxon>Bacillota</taxon>
        <taxon>Clostridia</taxon>
        <taxon>Lachnospirales</taxon>
        <taxon>Lachnospiraceae</taxon>
        <taxon>Fusibacillus</taxon>
    </lineage>
</organism>
<comment type="subcellular location">
    <subcellularLocation>
        <location evidence="1">Cell envelope</location>
    </subcellularLocation>
</comment>
<comment type="similarity">
    <text evidence="2">Belongs to the bacterial solute-binding protein 2 family.</text>
</comment>
<dbReference type="GO" id="GO:0030313">
    <property type="term" value="C:cell envelope"/>
    <property type="evidence" value="ECO:0007669"/>
    <property type="project" value="UniProtKB-SubCell"/>
</dbReference>
<dbReference type="GO" id="GO:0030246">
    <property type="term" value="F:carbohydrate binding"/>
    <property type="evidence" value="ECO:0007669"/>
    <property type="project" value="UniProtKB-ARBA"/>
</dbReference>
<evidence type="ECO:0000313" key="7">
    <source>
        <dbReference type="Proteomes" id="UP001300383"/>
    </source>
</evidence>
<dbReference type="InterPro" id="IPR028082">
    <property type="entry name" value="Peripla_BP_I"/>
</dbReference>
<comment type="caution">
    <text evidence="6">The sequence shown here is derived from an EMBL/GenBank/DDBJ whole genome shotgun (WGS) entry which is preliminary data.</text>
</comment>
<protein>
    <submittedName>
        <fullName evidence="6">Sugar ABC transporter substrate-binding protein</fullName>
    </submittedName>
</protein>
<reference evidence="6 7" key="1">
    <citation type="submission" date="2023-05" db="EMBL/GenBank/DDBJ databases">
        <title>[ruminococcus] sp. nov., isolated from a pig farm feces dump.</title>
        <authorList>
            <person name="Chang Y.-H."/>
        </authorList>
    </citation>
    <scope>NUCLEOTIDE SEQUENCE [LARGE SCALE GENOMIC DNA]</scope>
    <source>
        <strain evidence="6 7">YH-rum2234</strain>
    </source>
</reference>
<dbReference type="Pfam" id="PF13407">
    <property type="entry name" value="Peripla_BP_4"/>
    <property type="match status" value="1"/>
</dbReference>
<proteinExistence type="inferred from homology"/>